<evidence type="ECO:0000256" key="10">
    <source>
        <dbReference type="SAM" id="Phobius"/>
    </source>
</evidence>
<dbReference type="InterPro" id="IPR002528">
    <property type="entry name" value="MATE_fam"/>
</dbReference>
<feature type="transmembrane region" description="Helical" evidence="10">
    <location>
        <begin position="55"/>
        <end position="81"/>
    </location>
</feature>
<feature type="transmembrane region" description="Helical" evidence="10">
    <location>
        <begin position="135"/>
        <end position="152"/>
    </location>
</feature>
<dbReference type="GO" id="GO:0015297">
    <property type="term" value="F:antiporter activity"/>
    <property type="evidence" value="ECO:0007669"/>
    <property type="project" value="InterPro"/>
</dbReference>
<dbReference type="InterPro" id="IPR051327">
    <property type="entry name" value="MATE_MepA_subfamily"/>
</dbReference>
<feature type="transmembrane region" description="Helical" evidence="10">
    <location>
        <begin position="164"/>
        <end position="185"/>
    </location>
</feature>
<comment type="similarity">
    <text evidence="2">Belongs to the multi antimicrobial extrusion (MATE) (TC 2.A.66.1) family. MepA subfamily.</text>
</comment>
<dbReference type="AlphaFoldDB" id="A0A8J8M7H2"/>
<dbReference type="EMBL" id="CP058561">
    <property type="protein sequence ID" value="QUH27812.1"/>
    <property type="molecule type" value="Genomic_DNA"/>
</dbReference>
<feature type="transmembrane region" description="Helical" evidence="10">
    <location>
        <begin position="267"/>
        <end position="289"/>
    </location>
</feature>
<dbReference type="PANTHER" id="PTHR43823:SF3">
    <property type="entry name" value="MULTIDRUG EXPORT PROTEIN MEPA"/>
    <property type="match status" value="1"/>
</dbReference>
<evidence type="ECO:0000256" key="3">
    <source>
        <dbReference type="ARBA" id="ARBA00022106"/>
    </source>
</evidence>
<name>A0A8J8M7H2_9FIRM</name>
<gene>
    <name evidence="11" type="ORF">HYG85_02335</name>
</gene>
<keyword evidence="9" id="KW-0046">Antibiotic resistance</keyword>
<evidence type="ECO:0000256" key="9">
    <source>
        <dbReference type="ARBA" id="ARBA00023251"/>
    </source>
</evidence>
<evidence type="ECO:0000256" key="2">
    <source>
        <dbReference type="ARBA" id="ARBA00008417"/>
    </source>
</evidence>
<evidence type="ECO:0000256" key="5">
    <source>
        <dbReference type="ARBA" id="ARBA00022475"/>
    </source>
</evidence>
<dbReference type="RefSeq" id="WP_212692120.1">
    <property type="nucleotide sequence ID" value="NZ_CP058561.1"/>
</dbReference>
<evidence type="ECO:0000313" key="11">
    <source>
        <dbReference type="EMBL" id="QUH27812.1"/>
    </source>
</evidence>
<feature type="transmembrane region" description="Helical" evidence="10">
    <location>
        <begin position="191"/>
        <end position="214"/>
    </location>
</feature>
<feature type="transmembrane region" description="Helical" evidence="10">
    <location>
        <begin position="15"/>
        <end position="35"/>
    </location>
</feature>
<dbReference type="InterPro" id="IPR048279">
    <property type="entry name" value="MdtK-like"/>
</dbReference>
<dbReference type="Proteomes" id="UP000677305">
    <property type="component" value="Chromosome"/>
</dbReference>
<evidence type="ECO:0000256" key="8">
    <source>
        <dbReference type="ARBA" id="ARBA00023136"/>
    </source>
</evidence>
<organism evidence="11 12">
    <name type="scientific">Vallitalea guaymasensis</name>
    <dbReference type="NCBI Taxonomy" id="1185412"/>
    <lineage>
        <taxon>Bacteria</taxon>
        <taxon>Bacillati</taxon>
        <taxon>Bacillota</taxon>
        <taxon>Clostridia</taxon>
        <taxon>Lachnospirales</taxon>
        <taxon>Vallitaleaceae</taxon>
        <taxon>Vallitalea</taxon>
    </lineage>
</organism>
<evidence type="ECO:0000256" key="4">
    <source>
        <dbReference type="ARBA" id="ARBA00022448"/>
    </source>
</evidence>
<accession>A0A8J8M7H2</accession>
<evidence type="ECO:0000256" key="6">
    <source>
        <dbReference type="ARBA" id="ARBA00022692"/>
    </source>
</evidence>
<comment type="subcellular location">
    <subcellularLocation>
        <location evidence="1">Cell membrane</location>
        <topology evidence="1">Multi-pass membrane protein</topology>
    </subcellularLocation>
</comment>
<evidence type="ECO:0000256" key="7">
    <source>
        <dbReference type="ARBA" id="ARBA00022989"/>
    </source>
</evidence>
<keyword evidence="4" id="KW-0813">Transport</keyword>
<feature type="transmembrane region" description="Helical" evidence="10">
    <location>
        <begin position="391"/>
        <end position="409"/>
    </location>
</feature>
<dbReference type="Pfam" id="PF01554">
    <property type="entry name" value="MatE"/>
    <property type="match status" value="2"/>
</dbReference>
<dbReference type="GO" id="GO:0046677">
    <property type="term" value="P:response to antibiotic"/>
    <property type="evidence" value="ECO:0007669"/>
    <property type="project" value="UniProtKB-KW"/>
</dbReference>
<dbReference type="PANTHER" id="PTHR43823">
    <property type="entry name" value="SPORULATION PROTEIN YKVU"/>
    <property type="match status" value="1"/>
</dbReference>
<feature type="transmembrane region" description="Helical" evidence="10">
    <location>
        <begin position="315"/>
        <end position="335"/>
    </location>
</feature>
<feature type="transmembrane region" description="Helical" evidence="10">
    <location>
        <begin position="93"/>
        <end position="115"/>
    </location>
</feature>
<reference evidence="11 12" key="1">
    <citation type="submission" date="2020-07" db="EMBL/GenBank/DDBJ databases">
        <title>Vallitalea guaymasensis genome.</title>
        <authorList>
            <person name="Postec A."/>
        </authorList>
    </citation>
    <scope>NUCLEOTIDE SEQUENCE [LARGE SCALE GENOMIC DNA]</scope>
    <source>
        <strain evidence="11 12">Ra1766G1</strain>
    </source>
</reference>
<keyword evidence="6 10" id="KW-0812">Transmembrane</keyword>
<dbReference type="PIRSF" id="PIRSF006603">
    <property type="entry name" value="DinF"/>
    <property type="match status" value="1"/>
</dbReference>
<dbReference type="CDD" id="cd13143">
    <property type="entry name" value="MATE_MepA_like"/>
    <property type="match status" value="1"/>
</dbReference>
<feature type="transmembrane region" description="Helical" evidence="10">
    <location>
        <begin position="243"/>
        <end position="261"/>
    </location>
</feature>
<evidence type="ECO:0000313" key="12">
    <source>
        <dbReference type="Proteomes" id="UP000677305"/>
    </source>
</evidence>
<keyword evidence="5" id="KW-1003">Cell membrane</keyword>
<keyword evidence="7 10" id="KW-1133">Transmembrane helix</keyword>
<dbReference type="InterPro" id="IPR045070">
    <property type="entry name" value="MATE_MepA-like"/>
</dbReference>
<dbReference type="GO" id="GO:0005886">
    <property type="term" value="C:plasma membrane"/>
    <property type="evidence" value="ECO:0007669"/>
    <property type="project" value="UniProtKB-SubCell"/>
</dbReference>
<evidence type="ECO:0000256" key="1">
    <source>
        <dbReference type="ARBA" id="ARBA00004651"/>
    </source>
</evidence>
<dbReference type="NCBIfam" id="TIGR00797">
    <property type="entry name" value="matE"/>
    <property type="match status" value="1"/>
</dbReference>
<dbReference type="GO" id="GO:0042910">
    <property type="term" value="F:xenobiotic transmembrane transporter activity"/>
    <property type="evidence" value="ECO:0007669"/>
    <property type="project" value="InterPro"/>
</dbReference>
<feature type="transmembrane region" description="Helical" evidence="10">
    <location>
        <begin position="355"/>
        <end position="379"/>
    </location>
</feature>
<keyword evidence="8 10" id="KW-0472">Membrane</keyword>
<keyword evidence="12" id="KW-1185">Reference proteome</keyword>
<feature type="transmembrane region" description="Helical" evidence="10">
    <location>
        <begin position="415"/>
        <end position="433"/>
    </location>
</feature>
<protein>
    <recommendedName>
        <fullName evidence="3">Multidrug export protein MepA</fullName>
    </recommendedName>
</protein>
<dbReference type="KEGG" id="vgu:HYG85_02335"/>
<proteinExistence type="inferred from homology"/>
<sequence>MKQLDLGKDKISKLFINYSIPAVISMVVISLYIIVDGIFVSRGVGPDGLAAVNIALPFIQALNSVVIMICIGGGVLTAIKLGENETKEASRRFSFTVIIALVFILVTSLLSLIFLNTLVELLGADETLIHLVKEYLVIMLSCNLLFQLAPIMENFIRIDGRPSFCMIVSVIGTIVNIVLDYILIIKLNMGLTGAAVATCIGSGLSGLTMLTYFLSKKSKLRFTRPICNIKLLGKMLYNGSSEFLTEISSSIVLLIFNIVIMNKMGSLGVSAISIVLYINTLVIMVLFGISQSLQPIVSYNLGAGQVDRAKQGLKFCLITTQVIALVSMIVVFIFSEPLVNIFAKGNRELIEMGVWMTRLYLTCYLFIGINITSSAFFTAVEQPLMSAAISLSRSLVLVIIGLILLPRIIGDSGIFLSNTFAEVGTFFVSLYYLKKYFNKKCDRYLSNNKKAVI</sequence>